<feature type="region of interest" description="Disordered" evidence="7">
    <location>
        <begin position="125"/>
        <end position="239"/>
    </location>
</feature>
<evidence type="ECO:0000313" key="10">
    <source>
        <dbReference type="EMBL" id="VVC93032.1"/>
    </source>
</evidence>
<dbReference type="PROSITE" id="PS50016">
    <property type="entry name" value="ZF_PHD_2"/>
    <property type="match status" value="1"/>
</dbReference>
<dbReference type="Proteomes" id="UP000324832">
    <property type="component" value="Unassembled WGS sequence"/>
</dbReference>
<feature type="compositionally biased region" description="Low complexity" evidence="7">
    <location>
        <begin position="161"/>
        <end position="172"/>
    </location>
</feature>
<dbReference type="PRINTS" id="PR00503">
    <property type="entry name" value="BROMODOMAIN"/>
</dbReference>
<dbReference type="InterPro" id="IPR001965">
    <property type="entry name" value="Znf_PHD"/>
</dbReference>
<dbReference type="EMBL" id="FZQP02001493">
    <property type="protein sequence ID" value="VVC93032.1"/>
    <property type="molecule type" value="Genomic_DNA"/>
</dbReference>
<dbReference type="GO" id="GO:0008270">
    <property type="term" value="F:zinc ion binding"/>
    <property type="evidence" value="ECO:0007669"/>
    <property type="project" value="UniProtKB-KW"/>
</dbReference>
<dbReference type="InterPro" id="IPR019786">
    <property type="entry name" value="Zinc_finger_PHD-type_CS"/>
</dbReference>
<evidence type="ECO:0000256" key="4">
    <source>
        <dbReference type="ARBA" id="ARBA00023117"/>
    </source>
</evidence>
<feature type="compositionally biased region" description="Low complexity" evidence="7">
    <location>
        <begin position="87"/>
        <end position="96"/>
    </location>
</feature>
<proteinExistence type="predicted"/>
<evidence type="ECO:0000256" key="5">
    <source>
        <dbReference type="PROSITE-ProRule" id="PRU00035"/>
    </source>
</evidence>
<sequence length="446" mass="50264">MVNAVVEPNEIADSSTSNDQNMEEATSSIQNVSNQELEKIESKSTKKQSSPVKLTSLLITQETNTSNVEIALKPNPVIDNQCEKSNESQVETTSSETSEKEHNKSISRELKSLINYAKESKIINECTQLKSKTRKSRTALETSSSSLNNSVEAEKIPARRNSNNSSKSNCSGKSEKQAKRSMRSQNPEFVNKVKQFLSSVTGKIHRNSDEESDTDASKNKKDAQIDATSTKKKSLEGNQVQTTEKKLRVDPYCWRCNWVAEPNSEKTHSPLHCTVCPRAYHYKCLSGTERNKISSRKTWVCPECILVLQAESSETRSPAMKKISLGLLCELLQHALARMMDLNGVEPFINPVDRKEFPDYDKYVVHPMDLNLIKQNITKGLYGSTEAFLADVQWILHNSIIFNTFRLCRSEMGEIEACPECYAGAYGRKATWFTDVFHTGRRKVCH</sequence>
<keyword evidence="4 5" id="KW-0103">Bromodomain</keyword>
<dbReference type="PROSITE" id="PS01359">
    <property type="entry name" value="ZF_PHD_1"/>
    <property type="match status" value="1"/>
</dbReference>
<keyword evidence="3" id="KW-0862">Zinc</keyword>
<keyword evidence="1" id="KW-0479">Metal-binding</keyword>
<evidence type="ECO:0000256" key="3">
    <source>
        <dbReference type="ARBA" id="ARBA00022833"/>
    </source>
</evidence>
<evidence type="ECO:0000256" key="1">
    <source>
        <dbReference type="ARBA" id="ARBA00022723"/>
    </source>
</evidence>
<dbReference type="GO" id="GO:0003714">
    <property type="term" value="F:transcription corepressor activity"/>
    <property type="evidence" value="ECO:0007669"/>
    <property type="project" value="TreeGrafter"/>
</dbReference>
<dbReference type="Pfam" id="PF00439">
    <property type="entry name" value="Bromodomain"/>
    <property type="match status" value="1"/>
</dbReference>
<dbReference type="SMART" id="SM00297">
    <property type="entry name" value="BROMO"/>
    <property type="match status" value="1"/>
</dbReference>
<dbReference type="GO" id="GO:0005737">
    <property type="term" value="C:cytoplasm"/>
    <property type="evidence" value="ECO:0007669"/>
    <property type="project" value="TreeGrafter"/>
</dbReference>
<feature type="region of interest" description="Disordered" evidence="7">
    <location>
        <begin position="1"/>
        <end position="106"/>
    </location>
</feature>
<dbReference type="SUPFAM" id="SSF57903">
    <property type="entry name" value="FYVE/PHD zinc finger"/>
    <property type="match status" value="1"/>
</dbReference>
<evidence type="ECO:0000313" key="11">
    <source>
        <dbReference type="Proteomes" id="UP000324832"/>
    </source>
</evidence>
<dbReference type="PANTHER" id="PTHR46453">
    <property type="entry name" value="PROTEIN KINASE C-BINDING PROTEIN 1"/>
    <property type="match status" value="1"/>
</dbReference>
<evidence type="ECO:0008006" key="12">
    <source>
        <dbReference type="Google" id="ProtNLM"/>
    </source>
</evidence>
<dbReference type="Gene3D" id="1.20.920.10">
    <property type="entry name" value="Bromodomain-like"/>
    <property type="match status" value="1"/>
</dbReference>
<gene>
    <name evidence="10" type="ORF">LSINAPIS_LOCUS5314</name>
</gene>
<feature type="compositionally biased region" description="Basic and acidic residues" evidence="7">
    <location>
        <begin position="97"/>
        <end position="106"/>
    </location>
</feature>
<dbReference type="InterPro" id="IPR013083">
    <property type="entry name" value="Znf_RING/FYVE/PHD"/>
</dbReference>
<keyword evidence="11" id="KW-1185">Reference proteome</keyword>
<feature type="compositionally biased region" description="Polar residues" evidence="7">
    <location>
        <begin position="139"/>
        <end position="151"/>
    </location>
</feature>
<dbReference type="SMART" id="SM00249">
    <property type="entry name" value="PHD"/>
    <property type="match status" value="1"/>
</dbReference>
<reference evidence="10 11" key="1">
    <citation type="submission" date="2017-07" db="EMBL/GenBank/DDBJ databases">
        <authorList>
            <person name="Talla V."/>
            <person name="Backstrom N."/>
        </authorList>
    </citation>
    <scope>NUCLEOTIDE SEQUENCE [LARGE SCALE GENOMIC DNA]</scope>
</reference>
<dbReference type="PROSITE" id="PS50014">
    <property type="entry name" value="BROMODOMAIN_2"/>
    <property type="match status" value="1"/>
</dbReference>
<organism evidence="10 11">
    <name type="scientific">Leptidea sinapis</name>
    <dbReference type="NCBI Taxonomy" id="189913"/>
    <lineage>
        <taxon>Eukaryota</taxon>
        <taxon>Metazoa</taxon>
        <taxon>Ecdysozoa</taxon>
        <taxon>Arthropoda</taxon>
        <taxon>Hexapoda</taxon>
        <taxon>Insecta</taxon>
        <taxon>Pterygota</taxon>
        <taxon>Neoptera</taxon>
        <taxon>Endopterygota</taxon>
        <taxon>Lepidoptera</taxon>
        <taxon>Glossata</taxon>
        <taxon>Ditrysia</taxon>
        <taxon>Papilionoidea</taxon>
        <taxon>Pieridae</taxon>
        <taxon>Dismorphiinae</taxon>
        <taxon>Leptidea</taxon>
    </lineage>
</organism>
<dbReference type="AlphaFoldDB" id="A0A5E4Q630"/>
<feature type="compositionally biased region" description="Polar residues" evidence="7">
    <location>
        <begin position="47"/>
        <end position="68"/>
    </location>
</feature>
<dbReference type="InterPro" id="IPR001487">
    <property type="entry name" value="Bromodomain"/>
</dbReference>
<dbReference type="InterPro" id="IPR036427">
    <property type="entry name" value="Bromodomain-like_sf"/>
</dbReference>
<feature type="domain" description="Bromo" evidence="8">
    <location>
        <begin position="340"/>
        <end position="403"/>
    </location>
</feature>
<protein>
    <recommendedName>
        <fullName evidence="12">PHD-type domain-containing protein</fullName>
    </recommendedName>
</protein>
<evidence type="ECO:0000259" key="9">
    <source>
        <dbReference type="PROSITE" id="PS50016"/>
    </source>
</evidence>
<evidence type="ECO:0000256" key="7">
    <source>
        <dbReference type="SAM" id="MobiDB-lite"/>
    </source>
</evidence>
<feature type="domain" description="PHD-type" evidence="9">
    <location>
        <begin position="250"/>
        <end position="307"/>
    </location>
</feature>
<name>A0A5E4Q630_9NEOP</name>
<evidence type="ECO:0000256" key="6">
    <source>
        <dbReference type="PROSITE-ProRule" id="PRU00146"/>
    </source>
</evidence>
<dbReference type="Gene3D" id="3.30.40.10">
    <property type="entry name" value="Zinc/RING finger domain, C3HC4 (zinc finger)"/>
    <property type="match status" value="1"/>
</dbReference>
<accession>A0A5E4Q630</accession>
<dbReference type="PANTHER" id="PTHR46453:SF5">
    <property type="entry name" value="PROTEIN KINASE C-BINDING PROTEIN 1 ISOFORM X1"/>
    <property type="match status" value="1"/>
</dbReference>
<evidence type="ECO:0000259" key="8">
    <source>
        <dbReference type="PROSITE" id="PS50014"/>
    </source>
</evidence>
<dbReference type="SUPFAM" id="SSF47370">
    <property type="entry name" value="Bromodomain"/>
    <property type="match status" value="1"/>
</dbReference>
<keyword evidence="2 6" id="KW-0863">Zinc-finger</keyword>
<dbReference type="InterPro" id="IPR011011">
    <property type="entry name" value="Znf_FYVE_PHD"/>
</dbReference>
<feature type="compositionally biased region" description="Basic and acidic residues" evidence="7">
    <location>
        <begin position="215"/>
        <end position="224"/>
    </location>
</feature>
<evidence type="ECO:0000256" key="2">
    <source>
        <dbReference type="ARBA" id="ARBA00022771"/>
    </source>
</evidence>
<feature type="compositionally biased region" description="Polar residues" evidence="7">
    <location>
        <begin position="12"/>
        <end position="35"/>
    </location>
</feature>
<dbReference type="InterPro" id="IPR019787">
    <property type="entry name" value="Znf_PHD-finger"/>
</dbReference>
<dbReference type="GO" id="GO:0005634">
    <property type="term" value="C:nucleus"/>
    <property type="evidence" value="ECO:0007669"/>
    <property type="project" value="TreeGrafter"/>
</dbReference>